<proteinExistence type="predicted"/>
<accession>A0ACA9RNT7</accession>
<dbReference type="EMBL" id="CAJVQC010059076">
    <property type="protein sequence ID" value="CAG8799410.1"/>
    <property type="molecule type" value="Genomic_DNA"/>
</dbReference>
<comment type="caution">
    <text evidence="1">The sequence shown here is derived from an EMBL/GenBank/DDBJ whole genome shotgun (WGS) entry which is preliminary data.</text>
</comment>
<name>A0ACA9RNT7_9GLOM</name>
<feature type="non-terminal residue" evidence="1">
    <location>
        <position position="1"/>
    </location>
</feature>
<evidence type="ECO:0000313" key="1">
    <source>
        <dbReference type="EMBL" id="CAG8799410.1"/>
    </source>
</evidence>
<reference evidence="1" key="1">
    <citation type="submission" date="2021-06" db="EMBL/GenBank/DDBJ databases">
        <authorList>
            <person name="Kallberg Y."/>
            <person name="Tangrot J."/>
            <person name="Rosling A."/>
        </authorList>
    </citation>
    <scope>NUCLEOTIDE SEQUENCE</scope>
    <source>
        <strain evidence="1">MA461A</strain>
    </source>
</reference>
<organism evidence="1 2">
    <name type="scientific">Racocetra persica</name>
    <dbReference type="NCBI Taxonomy" id="160502"/>
    <lineage>
        <taxon>Eukaryota</taxon>
        <taxon>Fungi</taxon>
        <taxon>Fungi incertae sedis</taxon>
        <taxon>Mucoromycota</taxon>
        <taxon>Glomeromycotina</taxon>
        <taxon>Glomeromycetes</taxon>
        <taxon>Diversisporales</taxon>
        <taxon>Gigasporaceae</taxon>
        <taxon>Racocetra</taxon>
    </lineage>
</organism>
<evidence type="ECO:0000313" key="2">
    <source>
        <dbReference type="Proteomes" id="UP000789920"/>
    </source>
</evidence>
<dbReference type="Proteomes" id="UP000789920">
    <property type="component" value="Unassembled WGS sequence"/>
</dbReference>
<protein>
    <submittedName>
        <fullName evidence="1">19511_t:CDS:1</fullName>
    </submittedName>
</protein>
<sequence length="56" mass="6445">KDWLVYNFTELASGIPKSGAHSYVLKTLIMPEKNTRFKLLQDKASRHTLLLDRNVS</sequence>
<gene>
    <name evidence="1" type="ORF">RPERSI_LOCUS20715</name>
</gene>
<keyword evidence="2" id="KW-1185">Reference proteome</keyword>